<dbReference type="SUPFAM" id="SSF52540">
    <property type="entry name" value="P-loop containing nucleoside triphosphate hydrolases"/>
    <property type="match status" value="2"/>
</dbReference>
<evidence type="ECO:0000313" key="6">
    <source>
        <dbReference type="EMBL" id="MCD5313003.1"/>
    </source>
</evidence>
<keyword evidence="2" id="KW-0863">Zinc-finger</keyword>
<dbReference type="InterPro" id="IPR000330">
    <property type="entry name" value="SNF2_N"/>
</dbReference>
<feature type="domain" description="Helicase ATP-binding" evidence="4">
    <location>
        <begin position="637"/>
        <end position="800"/>
    </location>
</feature>
<dbReference type="PROSITE" id="PS51194">
    <property type="entry name" value="HELICASE_CTER"/>
    <property type="match status" value="1"/>
</dbReference>
<evidence type="ECO:0000259" key="3">
    <source>
        <dbReference type="PROSITE" id="PS50966"/>
    </source>
</evidence>
<keyword evidence="6" id="KW-0067">ATP-binding</keyword>
<dbReference type="GO" id="GO:0005524">
    <property type="term" value="F:ATP binding"/>
    <property type="evidence" value="ECO:0007669"/>
    <property type="project" value="InterPro"/>
</dbReference>
<name>A0A9X1T0P7_9ACTN</name>
<dbReference type="InterPro" id="IPR014001">
    <property type="entry name" value="Helicase_ATP-bd"/>
</dbReference>
<dbReference type="Gene3D" id="3.40.50.10810">
    <property type="entry name" value="Tandem AAA-ATPase domain"/>
    <property type="match status" value="1"/>
</dbReference>
<organism evidence="6 7">
    <name type="scientific">Kineosporia babensis</name>
    <dbReference type="NCBI Taxonomy" id="499548"/>
    <lineage>
        <taxon>Bacteria</taxon>
        <taxon>Bacillati</taxon>
        <taxon>Actinomycetota</taxon>
        <taxon>Actinomycetes</taxon>
        <taxon>Kineosporiales</taxon>
        <taxon>Kineosporiaceae</taxon>
        <taxon>Kineosporia</taxon>
    </lineage>
</organism>
<dbReference type="EMBL" id="JAJOMB010000010">
    <property type="protein sequence ID" value="MCD5313003.1"/>
    <property type="molecule type" value="Genomic_DNA"/>
</dbReference>
<dbReference type="PANTHER" id="PTHR10799">
    <property type="entry name" value="SNF2/RAD54 HELICASE FAMILY"/>
    <property type="match status" value="1"/>
</dbReference>
<dbReference type="Gene3D" id="3.40.50.300">
    <property type="entry name" value="P-loop containing nucleotide triphosphate hydrolases"/>
    <property type="match status" value="1"/>
</dbReference>
<sequence length="1085" mass="120668">MASIELTAIEIAVHEQSGTAMLLEARDLVSSNRVSVVRRDDDPTTVLGTVHTDQGEFTAWVRLSPERPGNPDVRQCSCGKRKYCVHVAALVLSTEARTRPKLPTAPEPSLWEAALTQVLKPATKASEVSPAPQNAQIALQFELRADAEPAAIDVRLVIPGTNGGWVRSTASWTWLNYTDHHLRRVPREHVRLLKEFAGLATGYAPHINDRHFTLTSITSSRIWPVLQEMKASGLPLVMSGRTAMPVRVLAEPLTPRIALRRSSAGIHMEAVLAGDGTDVEAPFLPIADPAHGVAWHPDHSSDQLSLAALAVTPPEVFRRLAHNGFPVIPAAGEERFLTEFFPRLAEQIEVVSPDGSVETPQPLPPVIEFTITVIGEHRVRLESSWIYRLGKASRREPVRLPYGKTPAKRNVAGESAVLEQLRPILGEVPGLLEPTTRGLAPVPSCTVEGMGTAHLLSQVVPALRDRDDVLITLVTGESELPEYHESHDAPVFSFAPSKADGGDSQDWFDLAVTITVDGRKIPFQELFLALAQGEMHLLLEDGLWFSLDRDEFHRLAALIAESREIMDAPEGSVRIGRFHSGIWSEIDDLGEIKGRAAGWRKSVQTLSQLADLPEHKLPAGVEASLRSYQEDGFRWLATLLQHRLGGVLADDMGLGKTLQTLTLLQHAQERKISHLPFLVVAPTSVIGNWAHEAQQFTPDLRVAVLDATSSRRGYELSETIEQVDVVVTSYTLFRLEFADYRKFEWAGLILDEAQTVKNHQSAGYRCARDLSAEFKLAVTGTPIENNLMELWALFSITAPGLFPRAERFTDYYRKPIEREQNPERLAQLRRRIGPLMLRRNKEQVASDLPERREQVIELDLAPKQRTIYQKYLQRERQRVLGLLGDLTRNRFEIFRSLTLLRQASLDVSLIDPVHANVPSTKLDALLEHLAEIAAQGHRVLVFSQFTRFLTRAAQRLDEAGLEYCYLDGKTRKRAEVISRFREGDAPVFLISLKAGGTGLTLTEADYVFLLDPWWNPAVEAQAVDRAHRIGQTRNVMVYRLVAKDTIEAKVMALKARKSALTNSVLEGDEIGSAALTADDIRGLLD</sequence>
<dbReference type="Pfam" id="PF00271">
    <property type="entry name" value="Helicase_C"/>
    <property type="match status" value="1"/>
</dbReference>
<reference evidence="6" key="1">
    <citation type="submission" date="2021-11" db="EMBL/GenBank/DDBJ databases">
        <title>Streptomyces corallinus and Kineosporia corallina sp. nov., two new coral-derived marine actinobacteria.</title>
        <authorList>
            <person name="Buangrab K."/>
            <person name="Sutthacheep M."/>
            <person name="Yeemin T."/>
            <person name="Harunari E."/>
            <person name="Igarashi Y."/>
            <person name="Sripreechasak P."/>
            <person name="Kanchanasin P."/>
            <person name="Tanasupawat S."/>
            <person name="Phongsopitanun W."/>
        </authorList>
    </citation>
    <scope>NUCLEOTIDE SEQUENCE</scope>
    <source>
        <strain evidence="6">JCM 31032</strain>
    </source>
</reference>
<dbReference type="InterPro" id="IPR038718">
    <property type="entry name" value="SNF2-like_sf"/>
</dbReference>
<dbReference type="AlphaFoldDB" id="A0A9X1T0P7"/>
<dbReference type="GO" id="GO:0016787">
    <property type="term" value="F:hydrolase activity"/>
    <property type="evidence" value="ECO:0007669"/>
    <property type="project" value="UniProtKB-KW"/>
</dbReference>
<dbReference type="SMART" id="SM00487">
    <property type="entry name" value="DEXDc"/>
    <property type="match status" value="1"/>
</dbReference>
<feature type="domain" description="SWIM-type" evidence="3">
    <location>
        <begin position="61"/>
        <end position="95"/>
    </location>
</feature>
<keyword evidence="6" id="KW-0347">Helicase</keyword>
<evidence type="ECO:0000313" key="7">
    <source>
        <dbReference type="Proteomes" id="UP001138997"/>
    </source>
</evidence>
<dbReference type="CDD" id="cd18012">
    <property type="entry name" value="DEXQc_arch_SWI2_SNF2"/>
    <property type="match status" value="1"/>
</dbReference>
<evidence type="ECO:0000259" key="4">
    <source>
        <dbReference type="PROSITE" id="PS51192"/>
    </source>
</evidence>
<dbReference type="Pfam" id="PF00176">
    <property type="entry name" value="SNF2-rel_dom"/>
    <property type="match status" value="1"/>
</dbReference>
<keyword evidence="1" id="KW-0378">Hydrolase</keyword>
<dbReference type="PROSITE" id="PS50966">
    <property type="entry name" value="ZF_SWIM"/>
    <property type="match status" value="1"/>
</dbReference>
<keyword evidence="2" id="KW-0479">Metal-binding</keyword>
<dbReference type="CDD" id="cd18793">
    <property type="entry name" value="SF2_C_SNF"/>
    <property type="match status" value="1"/>
</dbReference>
<dbReference type="InterPro" id="IPR027417">
    <property type="entry name" value="P-loop_NTPase"/>
</dbReference>
<dbReference type="InterPro" id="IPR001650">
    <property type="entry name" value="Helicase_C-like"/>
</dbReference>
<feature type="domain" description="Helicase C-terminal" evidence="5">
    <location>
        <begin position="921"/>
        <end position="1071"/>
    </location>
</feature>
<keyword evidence="7" id="KW-1185">Reference proteome</keyword>
<dbReference type="Proteomes" id="UP001138997">
    <property type="component" value="Unassembled WGS sequence"/>
</dbReference>
<dbReference type="InterPro" id="IPR007527">
    <property type="entry name" value="Znf_SWIM"/>
</dbReference>
<dbReference type="RefSeq" id="WP_231443797.1">
    <property type="nucleotide sequence ID" value="NZ_JAJOMB010000010.1"/>
</dbReference>
<proteinExistence type="predicted"/>
<keyword evidence="2" id="KW-0862">Zinc</keyword>
<evidence type="ECO:0000256" key="1">
    <source>
        <dbReference type="ARBA" id="ARBA00022801"/>
    </source>
</evidence>
<dbReference type="GO" id="GO:0008270">
    <property type="term" value="F:zinc ion binding"/>
    <property type="evidence" value="ECO:0007669"/>
    <property type="project" value="UniProtKB-KW"/>
</dbReference>
<keyword evidence="6" id="KW-0547">Nucleotide-binding</keyword>
<dbReference type="Pfam" id="PF04434">
    <property type="entry name" value="SWIM"/>
    <property type="match status" value="1"/>
</dbReference>
<evidence type="ECO:0000259" key="5">
    <source>
        <dbReference type="PROSITE" id="PS51194"/>
    </source>
</evidence>
<protein>
    <submittedName>
        <fullName evidence="6">DEAD/DEAH box helicase</fullName>
    </submittedName>
</protein>
<dbReference type="SMART" id="SM00490">
    <property type="entry name" value="HELICc"/>
    <property type="match status" value="1"/>
</dbReference>
<accession>A0A9X1T0P7</accession>
<gene>
    <name evidence="6" type="ORF">LR394_19010</name>
</gene>
<dbReference type="InterPro" id="IPR049730">
    <property type="entry name" value="SNF2/RAD54-like_C"/>
</dbReference>
<evidence type="ECO:0000256" key="2">
    <source>
        <dbReference type="PROSITE-ProRule" id="PRU00325"/>
    </source>
</evidence>
<dbReference type="PROSITE" id="PS51192">
    <property type="entry name" value="HELICASE_ATP_BIND_1"/>
    <property type="match status" value="1"/>
</dbReference>
<dbReference type="GO" id="GO:0004386">
    <property type="term" value="F:helicase activity"/>
    <property type="evidence" value="ECO:0007669"/>
    <property type="project" value="UniProtKB-KW"/>
</dbReference>
<comment type="caution">
    <text evidence="6">The sequence shown here is derived from an EMBL/GenBank/DDBJ whole genome shotgun (WGS) entry which is preliminary data.</text>
</comment>